<keyword evidence="5 7" id="KW-1133">Transmembrane helix</keyword>
<dbReference type="AlphaFoldDB" id="A0A8H9LIL9"/>
<keyword evidence="6 7" id="KW-0472">Membrane</keyword>
<evidence type="ECO:0000256" key="6">
    <source>
        <dbReference type="ARBA" id="ARBA00023136"/>
    </source>
</evidence>
<dbReference type="Pfam" id="PF09335">
    <property type="entry name" value="VTT_dom"/>
    <property type="match status" value="1"/>
</dbReference>
<evidence type="ECO:0000313" key="11">
    <source>
        <dbReference type="Proteomes" id="UP000610124"/>
    </source>
</evidence>
<dbReference type="InterPro" id="IPR032816">
    <property type="entry name" value="VTT_dom"/>
</dbReference>
<organism evidence="10 11">
    <name type="scientific">Kitasatospora aureofaciens</name>
    <name type="common">Streptomyces aureofaciens</name>
    <dbReference type="NCBI Taxonomy" id="1894"/>
    <lineage>
        <taxon>Bacteria</taxon>
        <taxon>Bacillati</taxon>
        <taxon>Actinomycetota</taxon>
        <taxon>Actinomycetes</taxon>
        <taxon>Kitasatosporales</taxon>
        <taxon>Streptomycetaceae</taxon>
        <taxon>Kitasatospora</taxon>
    </lineage>
</organism>
<evidence type="ECO:0000256" key="5">
    <source>
        <dbReference type="ARBA" id="ARBA00022989"/>
    </source>
</evidence>
<sequence>MPAGQQEPASRDVARGGSAGSRRRTGTRPAGLGRKSSERYARYPAPVDYNQLAVNLLDAKSLISSLGAIGLIAIIFAETGLLVGFFFPGDSLLIIGGVAASNAASSVLGDGAKLPIAVLLTGCPVAAIAGAQLGHLIGAKVGPKMFDKPESKIFRREYVVKAEEYFNKFGSGKAVVLARFMPIIRTFLNPVAGTLEMPARTFFVWNVVGGVLWTESMLLIGYFFGDALAPVIDKYLIPAVLLIVLLSISPILVEVVRERRKKKAGLVEVPAADAMQGSGSGSGSGRHRRG</sequence>
<dbReference type="InterPro" id="IPR032818">
    <property type="entry name" value="DedA-like"/>
</dbReference>
<gene>
    <name evidence="10" type="ORF">GCM10010502_15610</name>
</gene>
<comment type="caution">
    <text evidence="10">The sequence shown here is derived from an EMBL/GenBank/DDBJ whole genome shotgun (WGS) entry which is preliminary data.</text>
</comment>
<reference evidence="10" key="1">
    <citation type="journal article" date="2014" name="Int. J. Syst. Evol. Microbiol.">
        <title>Complete genome sequence of Corynebacterium casei LMG S-19264T (=DSM 44701T), isolated from a smear-ripened cheese.</title>
        <authorList>
            <consortium name="US DOE Joint Genome Institute (JGI-PGF)"/>
            <person name="Walter F."/>
            <person name="Albersmeier A."/>
            <person name="Kalinowski J."/>
            <person name="Ruckert C."/>
        </authorList>
    </citation>
    <scope>NUCLEOTIDE SEQUENCE</scope>
    <source>
        <strain evidence="10">JCM 4434</strain>
    </source>
</reference>
<name>A0A8H9LIL9_KITAU</name>
<proteinExistence type="inferred from homology"/>
<keyword evidence="4 7" id="KW-0812">Transmembrane</keyword>
<dbReference type="GO" id="GO:0005886">
    <property type="term" value="C:plasma membrane"/>
    <property type="evidence" value="ECO:0007669"/>
    <property type="project" value="UniProtKB-SubCell"/>
</dbReference>
<feature type="transmembrane region" description="Helical" evidence="7">
    <location>
        <begin position="202"/>
        <end position="223"/>
    </location>
</feature>
<evidence type="ECO:0000256" key="4">
    <source>
        <dbReference type="ARBA" id="ARBA00022692"/>
    </source>
</evidence>
<reference evidence="10" key="2">
    <citation type="submission" date="2020-09" db="EMBL/GenBank/DDBJ databases">
        <authorList>
            <person name="Sun Q."/>
            <person name="Ohkuma M."/>
        </authorList>
    </citation>
    <scope>NUCLEOTIDE SEQUENCE</scope>
    <source>
        <strain evidence="10">JCM 4434</strain>
    </source>
</reference>
<evidence type="ECO:0000256" key="1">
    <source>
        <dbReference type="ARBA" id="ARBA00004651"/>
    </source>
</evidence>
<dbReference type="PANTHER" id="PTHR30353:SF0">
    <property type="entry name" value="TRANSMEMBRANE PROTEIN"/>
    <property type="match status" value="1"/>
</dbReference>
<dbReference type="PANTHER" id="PTHR30353">
    <property type="entry name" value="INNER MEMBRANE PROTEIN DEDA-RELATED"/>
    <property type="match status" value="1"/>
</dbReference>
<feature type="transmembrane region" description="Helical" evidence="7">
    <location>
        <begin position="66"/>
        <end position="87"/>
    </location>
</feature>
<feature type="domain" description="VTT" evidence="9">
    <location>
        <begin position="87"/>
        <end position="222"/>
    </location>
</feature>
<protein>
    <submittedName>
        <fullName evidence="10">Membrane protein</fullName>
    </submittedName>
</protein>
<comment type="subcellular location">
    <subcellularLocation>
        <location evidence="1 7">Cell membrane</location>
        <topology evidence="1 7">Multi-pass membrane protein</topology>
    </subcellularLocation>
</comment>
<evidence type="ECO:0000256" key="7">
    <source>
        <dbReference type="RuleBase" id="RU367016"/>
    </source>
</evidence>
<evidence type="ECO:0000256" key="8">
    <source>
        <dbReference type="SAM" id="MobiDB-lite"/>
    </source>
</evidence>
<evidence type="ECO:0000313" key="10">
    <source>
        <dbReference type="EMBL" id="GGU65599.1"/>
    </source>
</evidence>
<comment type="similarity">
    <text evidence="2 7">Belongs to the DedA family.</text>
</comment>
<accession>A0A8H9LIL9</accession>
<keyword evidence="3 7" id="KW-1003">Cell membrane</keyword>
<dbReference type="Proteomes" id="UP000610124">
    <property type="component" value="Unassembled WGS sequence"/>
</dbReference>
<dbReference type="EMBL" id="BMUB01000003">
    <property type="protein sequence ID" value="GGU65599.1"/>
    <property type="molecule type" value="Genomic_DNA"/>
</dbReference>
<feature type="region of interest" description="Disordered" evidence="8">
    <location>
        <begin position="1"/>
        <end position="35"/>
    </location>
</feature>
<evidence type="ECO:0000256" key="2">
    <source>
        <dbReference type="ARBA" id="ARBA00010792"/>
    </source>
</evidence>
<evidence type="ECO:0000259" key="9">
    <source>
        <dbReference type="Pfam" id="PF09335"/>
    </source>
</evidence>
<evidence type="ECO:0000256" key="3">
    <source>
        <dbReference type="ARBA" id="ARBA00022475"/>
    </source>
</evidence>
<feature type="transmembrane region" description="Helical" evidence="7">
    <location>
        <begin position="235"/>
        <end position="253"/>
    </location>
</feature>
<feature type="transmembrane region" description="Helical" evidence="7">
    <location>
        <begin position="116"/>
        <end position="138"/>
    </location>
</feature>